<dbReference type="SUPFAM" id="SSF48452">
    <property type="entry name" value="TPR-like"/>
    <property type="match status" value="1"/>
</dbReference>
<comment type="similarity">
    <text evidence="2">Belongs to the SusD family.</text>
</comment>
<dbReference type="GO" id="GO:0009279">
    <property type="term" value="C:cell outer membrane"/>
    <property type="evidence" value="ECO:0007669"/>
    <property type="project" value="UniProtKB-SubCell"/>
</dbReference>
<proteinExistence type="inferred from homology"/>
<keyword evidence="4" id="KW-0472">Membrane</keyword>
<evidence type="ECO:0000256" key="6">
    <source>
        <dbReference type="SAM" id="SignalP"/>
    </source>
</evidence>
<comment type="caution">
    <text evidence="8">The sequence shown here is derived from an EMBL/GenBank/DDBJ whole genome shotgun (WGS) entry which is preliminary data.</text>
</comment>
<dbReference type="HOGENOM" id="CLU_015553_3_2_10"/>
<feature type="signal peptide" evidence="6">
    <location>
        <begin position="1"/>
        <end position="22"/>
    </location>
</feature>
<dbReference type="STRING" id="999422.HMPREF9944_00740"/>
<keyword evidence="5" id="KW-0998">Cell outer membrane</keyword>
<evidence type="ECO:0000256" key="1">
    <source>
        <dbReference type="ARBA" id="ARBA00004442"/>
    </source>
</evidence>
<evidence type="ECO:0000256" key="5">
    <source>
        <dbReference type="ARBA" id="ARBA00023237"/>
    </source>
</evidence>
<dbReference type="Pfam" id="PF07980">
    <property type="entry name" value="SusD_RagB"/>
    <property type="match status" value="1"/>
</dbReference>
<gene>
    <name evidence="8" type="ORF">HMPREF9944_00740</name>
</gene>
<sequence length="538" mass="60290">MKKINQYILGLGLLVLSLSAFTSCEEETEPATSYATTNQMQRSSAATEALLSAIPSSLNTVWDRGYHYSWGYGSIMKIRDVMTADEALSERAYNQYAQWIECSGIGRDYAVTQFIWNYFYKMVLTTNNLILAVDPGTATTQQLGYLGAAYAFRAMFYLDMARMYEFLPNEKFPDGKNSDGNVVTNLTCPIVKAGMSKEDARKNPRATREDMKKFIEGDLNNAEQNIDKLTDTRDNTLPDKACVYGLKARLYMWVEDYAKAEEYAKKAIAAAKVTPVTKAVALNPTTGFNTTAPWMWGSNQTADAITVKTGILNWTSWMSNETTFGYNGAGAVHCMIGKELYDRISDTDWRKLYWKAPASSPLAGQVPYLKASYKTALSTYASIKFRPGQGNDGESSVAAACAYPLMRVEEMYFIEAEAAAQQNKLADAKTVLNNIMQTRDANYNCLLTDKDAIIEEIVFQKRVELWGEGQSFFDIKRLNYSVKRGYAGTNFYELGRYNTNGRPAWMNLCIVITEENNNSAVKGYNNPDPSSRYTPVVH</sequence>
<name>H1HKP6_9BACT</name>
<dbReference type="AlphaFoldDB" id="H1HKP6"/>
<evidence type="ECO:0000313" key="9">
    <source>
        <dbReference type="Proteomes" id="UP000003167"/>
    </source>
</evidence>
<evidence type="ECO:0000313" key="8">
    <source>
        <dbReference type="EMBL" id="EHO73147.1"/>
    </source>
</evidence>
<dbReference type="OrthoDB" id="1100079at2"/>
<accession>H1HKP6</accession>
<evidence type="ECO:0000256" key="4">
    <source>
        <dbReference type="ARBA" id="ARBA00023136"/>
    </source>
</evidence>
<organism evidence="8 9">
    <name type="scientific">Segatella maculosa OT 289</name>
    <dbReference type="NCBI Taxonomy" id="999422"/>
    <lineage>
        <taxon>Bacteria</taxon>
        <taxon>Pseudomonadati</taxon>
        <taxon>Bacteroidota</taxon>
        <taxon>Bacteroidia</taxon>
        <taxon>Bacteroidales</taxon>
        <taxon>Prevotellaceae</taxon>
        <taxon>Segatella</taxon>
    </lineage>
</organism>
<feature type="domain" description="RagB/SusD" evidence="7">
    <location>
        <begin position="373"/>
        <end position="489"/>
    </location>
</feature>
<dbReference type="Proteomes" id="UP000003167">
    <property type="component" value="Unassembled WGS sequence"/>
</dbReference>
<protein>
    <recommendedName>
        <fullName evidence="7">RagB/SusD domain-containing protein</fullName>
    </recommendedName>
</protein>
<evidence type="ECO:0000256" key="3">
    <source>
        <dbReference type="ARBA" id="ARBA00022729"/>
    </source>
</evidence>
<evidence type="ECO:0000259" key="7">
    <source>
        <dbReference type="Pfam" id="PF07980"/>
    </source>
</evidence>
<dbReference type="PATRIC" id="fig|999422.3.peg.759"/>
<dbReference type="PROSITE" id="PS51257">
    <property type="entry name" value="PROKAR_LIPOPROTEIN"/>
    <property type="match status" value="1"/>
</dbReference>
<dbReference type="EMBL" id="AGEK01000016">
    <property type="protein sequence ID" value="EHO73147.1"/>
    <property type="molecule type" value="Genomic_DNA"/>
</dbReference>
<dbReference type="RefSeq" id="WP_008564495.1">
    <property type="nucleotide sequence ID" value="NZ_JH594501.1"/>
</dbReference>
<evidence type="ECO:0000256" key="2">
    <source>
        <dbReference type="ARBA" id="ARBA00006275"/>
    </source>
</evidence>
<comment type="subcellular location">
    <subcellularLocation>
        <location evidence="1">Cell outer membrane</location>
    </subcellularLocation>
</comment>
<keyword evidence="9" id="KW-1185">Reference proteome</keyword>
<reference evidence="8 9" key="1">
    <citation type="submission" date="2011-12" db="EMBL/GenBank/DDBJ databases">
        <title>The Genome Sequence of Prevotella maculosa OT 289.</title>
        <authorList>
            <consortium name="The Broad Institute Genome Sequencing Platform"/>
            <person name="Earl A."/>
            <person name="Ward D."/>
            <person name="Feldgarden M."/>
            <person name="Gevers D."/>
            <person name="Izard J."/>
            <person name="Blanton J.M."/>
            <person name="Mathney J."/>
            <person name="Tanner A.C."/>
            <person name="Dewhirst F.E."/>
            <person name="Young S.K."/>
            <person name="Zeng Q."/>
            <person name="Gargeya S."/>
            <person name="Fitzgerald M."/>
            <person name="Haas B."/>
            <person name="Abouelleil A."/>
            <person name="Alvarado L."/>
            <person name="Arachchi H.M."/>
            <person name="Berlin A."/>
            <person name="Chapman S.B."/>
            <person name="Gearin G."/>
            <person name="Goldberg J."/>
            <person name="Griggs A."/>
            <person name="Gujja S."/>
            <person name="Hansen M."/>
            <person name="Heiman D."/>
            <person name="Howarth C."/>
            <person name="Larimer J."/>
            <person name="Lui A."/>
            <person name="MacDonald P.J.P."/>
            <person name="McCowen C."/>
            <person name="Montmayeur A."/>
            <person name="Murphy C."/>
            <person name="Neiman D."/>
            <person name="Pearson M."/>
            <person name="Priest M."/>
            <person name="Roberts A."/>
            <person name="Saif S."/>
            <person name="Shea T."/>
            <person name="Sisk P."/>
            <person name="Stolte C."/>
            <person name="Sykes S."/>
            <person name="Wortman J."/>
            <person name="Nusbaum C."/>
            <person name="Birren B."/>
        </authorList>
    </citation>
    <scope>NUCLEOTIDE SEQUENCE [LARGE SCALE GENOMIC DNA]</scope>
    <source>
        <strain evidence="8 9">OT 289</strain>
    </source>
</reference>
<keyword evidence="3 6" id="KW-0732">Signal</keyword>
<feature type="chain" id="PRO_5003550806" description="RagB/SusD domain-containing protein" evidence="6">
    <location>
        <begin position="23"/>
        <end position="538"/>
    </location>
</feature>
<dbReference type="InterPro" id="IPR011990">
    <property type="entry name" value="TPR-like_helical_dom_sf"/>
</dbReference>
<dbReference type="InterPro" id="IPR012944">
    <property type="entry name" value="SusD_RagB_dom"/>
</dbReference>
<dbReference type="Gene3D" id="1.25.40.390">
    <property type="match status" value="1"/>
</dbReference>